<gene>
    <name evidence="1" type="ORF">SAMN06265338_11559</name>
</gene>
<evidence type="ECO:0000313" key="2">
    <source>
        <dbReference type="Proteomes" id="UP000198418"/>
    </source>
</evidence>
<protein>
    <submittedName>
        <fullName evidence="1">Uncharacterized protein</fullName>
    </submittedName>
</protein>
<proteinExistence type="predicted"/>
<dbReference type="RefSeq" id="WP_158255281.1">
    <property type="nucleotide sequence ID" value="NZ_FYDG01000015.1"/>
</dbReference>
<evidence type="ECO:0000313" key="1">
    <source>
        <dbReference type="EMBL" id="SNB81495.1"/>
    </source>
</evidence>
<dbReference type="OrthoDB" id="1343763at28211"/>
<sequence length="47" mass="5394">MERKAAPTLTLACRWSRDPNTGRLAARWQVEAPVNRTDVLRNFTPAR</sequence>
<dbReference type="EMBL" id="FYDG01000015">
    <property type="protein sequence ID" value="SNB81495.1"/>
    <property type="molecule type" value="Genomic_DNA"/>
</dbReference>
<dbReference type="AlphaFoldDB" id="A0A212S852"/>
<name>A0A212S852_RHOAC</name>
<reference evidence="2" key="1">
    <citation type="submission" date="2017-06" db="EMBL/GenBank/DDBJ databases">
        <authorList>
            <person name="Varghese N."/>
            <person name="Submissions S."/>
        </authorList>
    </citation>
    <scope>NUCLEOTIDE SEQUENCE [LARGE SCALE GENOMIC DNA]</scope>
    <source>
        <strain evidence="2">DSM 137</strain>
    </source>
</reference>
<keyword evidence="2" id="KW-1185">Reference proteome</keyword>
<accession>A0A212S852</accession>
<dbReference type="Proteomes" id="UP000198418">
    <property type="component" value="Unassembled WGS sequence"/>
</dbReference>
<organism evidence="1 2">
    <name type="scientific">Rhodoblastus acidophilus</name>
    <name type="common">Rhodopseudomonas acidophila</name>
    <dbReference type="NCBI Taxonomy" id="1074"/>
    <lineage>
        <taxon>Bacteria</taxon>
        <taxon>Pseudomonadati</taxon>
        <taxon>Pseudomonadota</taxon>
        <taxon>Alphaproteobacteria</taxon>
        <taxon>Hyphomicrobiales</taxon>
        <taxon>Rhodoblastaceae</taxon>
        <taxon>Rhodoblastus</taxon>
    </lineage>
</organism>